<name>A0ABX8M1Y6_9GAMM</name>
<dbReference type="GO" id="GO:0004519">
    <property type="term" value="F:endonuclease activity"/>
    <property type="evidence" value="ECO:0007669"/>
    <property type="project" value="UniProtKB-KW"/>
</dbReference>
<gene>
    <name evidence="1" type="ORF">B0X70_22445</name>
</gene>
<sequence length="336" mass="39398">MIERQIFETLLTKTTEKLTQDLRSSNEHHNSKKFEQRVREVLGEILTDMRLSVDMNPPAQEFPDIIIGNFGVEVKYSDNNTWRSIANSIFEGSRKQGVDYVYLLFGKIGGEPEVKWGRYEECIMHVRTSHVPRFEVEINAKEPLFDKLNISYNDFRILSPEEKMPFIRKYAKNRLKPGERLWWIDDQPDERTLPLEVRLYTKLSQPEKRKYRAESAVLCPQIVKSSRVSGKYDDVTMFLLTYYGILCNQARDLFSAGSVAMRSSPERGGNYIERALKDIEIEMLRAFYELEDALFEEYWGVVLPKEERIKYWLKLADTYAVGWKPSETLFITAKLT</sequence>
<reference evidence="1 2" key="1">
    <citation type="submission" date="2017-03" db="EMBL/GenBank/DDBJ databases">
        <title>Genome comparison of Photorhabdus luminescens strain 0813-124 phase variants.</title>
        <authorList>
            <person name="Chien C.-C."/>
            <person name="Chen W.-J."/>
            <person name="Shih M.-C."/>
            <person name="Hsieh F.-C."/>
        </authorList>
    </citation>
    <scope>NUCLEOTIDE SEQUENCE [LARGE SCALE GENOMIC DNA]</scope>
    <source>
        <strain evidence="1 2">0813-124 phase II</strain>
    </source>
</reference>
<proteinExistence type="predicted"/>
<organism evidence="1 2">
    <name type="scientific">Photorhabdus akhurstii</name>
    <dbReference type="NCBI Taxonomy" id="171438"/>
    <lineage>
        <taxon>Bacteria</taxon>
        <taxon>Pseudomonadati</taxon>
        <taxon>Pseudomonadota</taxon>
        <taxon>Gammaproteobacteria</taxon>
        <taxon>Enterobacterales</taxon>
        <taxon>Morganellaceae</taxon>
        <taxon>Photorhabdus</taxon>
    </lineage>
</organism>
<dbReference type="Proteomes" id="UP000693715">
    <property type="component" value="Chromosome"/>
</dbReference>
<accession>A0ABX8M1Y6</accession>
<protein>
    <submittedName>
        <fullName evidence="1">Restriction endonuclease</fullName>
    </submittedName>
</protein>
<keyword evidence="1" id="KW-0378">Hydrolase</keyword>
<evidence type="ECO:0000313" key="1">
    <source>
        <dbReference type="EMBL" id="QXF35644.1"/>
    </source>
</evidence>
<keyword evidence="2" id="KW-1185">Reference proteome</keyword>
<dbReference type="RefSeq" id="WP_217470424.1">
    <property type="nucleotide sequence ID" value="NZ_CP020335.1"/>
</dbReference>
<dbReference type="EMBL" id="CP020335">
    <property type="protein sequence ID" value="QXF35644.1"/>
    <property type="molecule type" value="Genomic_DNA"/>
</dbReference>
<evidence type="ECO:0000313" key="2">
    <source>
        <dbReference type="Proteomes" id="UP000693715"/>
    </source>
</evidence>
<keyword evidence="1" id="KW-0255">Endonuclease</keyword>
<keyword evidence="1" id="KW-0540">Nuclease</keyword>